<name>A0ABS7A5D3_9PROT</name>
<sequence length="83" mass="8711">MPNPSARNLPRVAVHDDTDPPAAPTLAVTVMEAVRITGLGRVTVLEAICDGRLQAVKAGPRVLVLMDSLRAFLASLPPVRSAS</sequence>
<accession>A0ABS7A5D3</accession>
<feature type="region of interest" description="Disordered" evidence="1">
    <location>
        <begin position="1"/>
        <end position="21"/>
    </location>
</feature>
<dbReference type="Proteomes" id="UP001196565">
    <property type="component" value="Unassembled WGS sequence"/>
</dbReference>
<keyword evidence="3" id="KW-1185">Reference proteome</keyword>
<comment type="caution">
    <text evidence="2">The sequence shown here is derived from an EMBL/GenBank/DDBJ whole genome shotgun (WGS) entry which is preliminary data.</text>
</comment>
<proteinExistence type="predicted"/>
<dbReference type="RefSeq" id="WP_219762108.1">
    <property type="nucleotide sequence ID" value="NZ_JAHYBZ010000002.1"/>
</dbReference>
<evidence type="ECO:0000313" key="2">
    <source>
        <dbReference type="EMBL" id="MBW6397499.1"/>
    </source>
</evidence>
<evidence type="ECO:0000313" key="3">
    <source>
        <dbReference type="Proteomes" id="UP001196565"/>
    </source>
</evidence>
<gene>
    <name evidence="2" type="ORF">KPL78_06555</name>
</gene>
<reference evidence="2 3" key="1">
    <citation type="submission" date="2021-07" db="EMBL/GenBank/DDBJ databases">
        <authorList>
            <person name="So Y."/>
        </authorList>
    </citation>
    <scope>NUCLEOTIDE SEQUENCE [LARGE SCALE GENOMIC DNA]</scope>
    <source>
        <strain evidence="2 3">HJA6</strain>
    </source>
</reference>
<dbReference type="EMBL" id="JAHYBZ010000002">
    <property type="protein sequence ID" value="MBW6397499.1"/>
    <property type="molecule type" value="Genomic_DNA"/>
</dbReference>
<organism evidence="2 3">
    <name type="scientific">Roseomonas alba</name>
    <dbReference type="NCBI Taxonomy" id="2846776"/>
    <lineage>
        <taxon>Bacteria</taxon>
        <taxon>Pseudomonadati</taxon>
        <taxon>Pseudomonadota</taxon>
        <taxon>Alphaproteobacteria</taxon>
        <taxon>Acetobacterales</taxon>
        <taxon>Roseomonadaceae</taxon>
        <taxon>Roseomonas</taxon>
    </lineage>
</organism>
<evidence type="ECO:0000256" key="1">
    <source>
        <dbReference type="SAM" id="MobiDB-lite"/>
    </source>
</evidence>
<protein>
    <submittedName>
        <fullName evidence="2">Helix-turn-helix domain-containing protein</fullName>
    </submittedName>
</protein>